<name>A0A5A8F2W4_9BACT</name>
<evidence type="ECO:0000313" key="1">
    <source>
        <dbReference type="EMBL" id="KAA0258337.1"/>
    </source>
</evidence>
<dbReference type="EMBL" id="VFJB01000004">
    <property type="protein sequence ID" value="KAA0258337.1"/>
    <property type="molecule type" value="Genomic_DNA"/>
</dbReference>
<dbReference type="InterPro" id="IPR007456">
    <property type="entry name" value="Smg"/>
</dbReference>
<organism evidence="1 2">
    <name type="scientific">Deferribacter autotrophicus</name>
    <dbReference type="NCBI Taxonomy" id="500465"/>
    <lineage>
        <taxon>Bacteria</taxon>
        <taxon>Pseudomonadati</taxon>
        <taxon>Deferribacterota</taxon>
        <taxon>Deferribacteres</taxon>
        <taxon>Deferribacterales</taxon>
        <taxon>Deferribacteraceae</taxon>
        <taxon>Deferribacter</taxon>
    </lineage>
</organism>
<dbReference type="Pfam" id="PF04361">
    <property type="entry name" value="DUF494"/>
    <property type="match status" value="1"/>
</dbReference>
<comment type="caution">
    <text evidence="1">The sequence shown here is derived from an EMBL/GenBank/DDBJ whole genome shotgun (WGS) entry which is preliminary data.</text>
</comment>
<gene>
    <name evidence="1" type="ORF">FHQ18_04040</name>
</gene>
<reference evidence="1 2" key="1">
    <citation type="submission" date="2019-06" db="EMBL/GenBank/DDBJ databases">
        <title>Genomic insights into carbon and energy metabolism of Deferribacter autotrophicus revealed new metabolic traits in the phylum Deferribacteres.</title>
        <authorList>
            <person name="Slobodkin A.I."/>
            <person name="Slobodkina G.B."/>
            <person name="Allioux M."/>
            <person name="Alain K."/>
            <person name="Jebbar M."/>
            <person name="Shadrin V."/>
            <person name="Kublanov I.V."/>
            <person name="Toshchakov S.V."/>
            <person name="Bonch-Osmolovskaya E.A."/>
        </authorList>
    </citation>
    <scope>NUCLEOTIDE SEQUENCE [LARGE SCALE GENOMIC DNA]</scope>
    <source>
        <strain evidence="1 2">SL50</strain>
    </source>
</reference>
<dbReference type="OrthoDB" id="9793712at2"/>
<proteinExistence type="predicted"/>
<sequence>MDKILIALNLIIDFVEAYDNIDEMGITDMLYNSGFEEYEIGQALTYLDFGNFTEVNGVRYFSPSEKDKFSEGAMQYIQKLQLSGAVDLMVIEEVIDRCMDSDNKVDVEMVKQTLLMTLIEKRRFYMDINKNIDELLN</sequence>
<evidence type="ECO:0000313" key="2">
    <source>
        <dbReference type="Proteomes" id="UP000322876"/>
    </source>
</evidence>
<dbReference type="RefSeq" id="WP_149265894.1">
    <property type="nucleotide sequence ID" value="NZ_VFJB01000004.1"/>
</dbReference>
<protein>
    <submittedName>
        <fullName evidence="1">DUF494 domain-containing protein</fullName>
    </submittedName>
</protein>
<keyword evidence="2" id="KW-1185">Reference proteome</keyword>
<dbReference type="AlphaFoldDB" id="A0A5A8F2W4"/>
<dbReference type="Proteomes" id="UP000322876">
    <property type="component" value="Unassembled WGS sequence"/>
</dbReference>
<accession>A0A5A8F2W4</accession>